<dbReference type="CTD" id="6753617"/>
<dbReference type="EMBL" id="DS985245">
    <property type="protein sequence ID" value="EDV24946.1"/>
    <property type="molecule type" value="Genomic_DNA"/>
</dbReference>
<gene>
    <name evidence="1" type="ORF">TRIADDRAFT_56385</name>
</gene>
<dbReference type="Proteomes" id="UP000009022">
    <property type="component" value="Unassembled WGS sequence"/>
</dbReference>
<dbReference type="RefSeq" id="XP_002112836.1">
    <property type="nucleotide sequence ID" value="XM_002112800.1"/>
</dbReference>
<evidence type="ECO:0000313" key="2">
    <source>
        <dbReference type="Proteomes" id="UP000009022"/>
    </source>
</evidence>
<dbReference type="AlphaFoldDB" id="B3RXZ6"/>
<evidence type="ECO:0000313" key="1">
    <source>
        <dbReference type="EMBL" id="EDV24946.1"/>
    </source>
</evidence>
<dbReference type="OrthoDB" id="9985059at2759"/>
<dbReference type="InterPro" id="IPR008388">
    <property type="entry name" value="Ac45_acc_su"/>
</dbReference>
<dbReference type="eggNOG" id="KOG3868">
    <property type="taxonomic scope" value="Eukaryota"/>
</dbReference>
<dbReference type="HOGENOM" id="CLU_1761131_0_0_1"/>
<dbReference type="STRING" id="10228.B3RXZ6"/>
<protein>
    <submittedName>
        <fullName evidence="1">Uncharacterized protein</fullName>
    </submittedName>
</protein>
<name>B3RXZ6_TRIAD</name>
<dbReference type="GeneID" id="6753617"/>
<proteinExistence type="predicted"/>
<sequence length="148" mass="16748">MPVLMWSSDKSIVTDDNVFAGEILDVQEAQKRLLPIFSGKPRTVCFFVQNRLSLNDVTRFGHVYGYEQTRSSFHHLKLAIQNAKSSLILPSVMNADVLKEFLKKAASGKVLELTAKEAKKFKFNDHHFDNDAINAIIVHLPRVPVRQA</sequence>
<dbReference type="PANTHER" id="PTHR12471">
    <property type="entry name" value="VACUOLAR ATP SYNTHASE SUBUNIT S1"/>
    <property type="match status" value="1"/>
</dbReference>
<organism evidence="1 2">
    <name type="scientific">Trichoplax adhaerens</name>
    <name type="common">Trichoplax reptans</name>
    <dbReference type="NCBI Taxonomy" id="10228"/>
    <lineage>
        <taxon>Eukaryota</taxon>
        <taxon>Metazoa</taxon>
        <taxon>Placozoa</taxon>
        <taxon>Uniplacotomia</taxon>
        <taxon>Trichoplacea</taxon>
        <taxon>Trichoplacidae</taxon>
        <taxon>Trichoplax</taxon>
    </lineage>
</organism>
<dbReference type="KEGG" id="tad:TRIADDRAFT_56385"/>
<dbReference type="PANTHER" id="PTHR12471:SF7">
    <property type="entry name" value="V-TYPE PROTON ATPASE SUBUNIT S1"/>
    <property type="match status" value="1"/>
</dbReference>
<accession>B3RXZ6</accession>
<dbReference type="InParanoid" id="B3RXZ6"/>
<keyword evidence="2" id="KW-1185">Reference proteome</keyword>
<reference evidence="1 2" key="1">
    <citation type="journal article" date="2008" name="Nature">
        <title>The Trichoplax genome and the nature of placozoans.</title>
        <authorList>
            <person name="Srivastava M."/>
            <person name="Begovic E."/>
            <person name="Chapman J."/>
            <person name="Putnam N.H."/>
            <person name="Hellsten U."/>
            <person name="Kawashima T."/>
            <person name="Kuo A."/>
            <person name="Mitros T."/>
            <person name="Salamov A."/>
            <person name="Carpenter M.L."/>
            <person name="Signorovitch A.Y."/>
            <person name="Moreno M.A."/>
            <person name="Kamm K."/>
            <person name="Grimwood J."/>
            <person name="Schmutz J."/>
            <person name="Shapiro H."/>
            <person name="Grigoriev I.V."/>
            <person name="Buss L.W."/>
            <person name="Schierwater B."/>
            <person name="Dellaporta S.L."/>
            <person name="Rokhsar D.S."/>
        </authorList>
    </citation>
    <scope>NUCLEOTIDE SEQUENCE [LARGE SCALE GENOMIC DNA]</scope>
    <source>
        <strain evidence="1 2">Grell-BS-1999</strain>
    </source>
</reference>